<dbReference type="GO" id="GO:0034085">
    <property type="term" value="P:establishment of sister chromatid cohesion"/>
    <property type="evidence" value="ECO:0007669"/>
    <property type="project" value="TreeGrafter"/>
</dbReference>
<evidence type="ECO:0000256" key="7">
    <source>
        <dbReference type="ARBA" id="ARBA00022840"/>
    </source>
</evidence>
<evidence type="ECO:0000256" key="6">
    <source>
        <dbReference type="ARBA" id="ARBA00022806"/>
    </source>
</evidence>
<organism evidence="12 13">
    <name type="scientific">Octopus sinensis</name>
    <name type="common">East Asian common octopus</name>
    <dbReference type="NCBI Taxonomy" id="2607531"/>
    <lineage>
        <taxon>Eukaryota</taxon>
        <taxon>Metazoa</taxon>
        <taxon>Spiralia</taxon>
        <taxon>Lophotrochozoa</taxon>
        <taxon>Mollusca</taxon>
        <taxon>Cephalopoda</taxon>
        <taxon>Coleoidea</taxon>
        <taxon>Octopodiformes</taxon>
        <taxon>Octopoda</taxon>
        <taxon>Incirrata</taxon>
        <taxon>Octopodidae</taxon>
        <taxon>Octopus</taxon>
    </lineage>
</organism>
<dbReference type="InterPro" id="IPR027417">
    <property type="entry name" value="P-loop_NTPase"/>
</dbReference>
<gene>
    <name evidence="13" type="primary">LOC115231678</name>
</gene>
<dbReference type="PROSITE" id="PS51193">
    <property type="entry name" value="HELICASE_ATP_BIND_2"/>
    <property type="match status" value="1"/>
</dbReference>
<feature type="domain" description="Helicase ATP-binding" evidence="11">
    <location>
        <begin position="2"/>
        <end position="338"/>
    </location>
</feature>
<evidence type="ECO:0000256" key="5">
    <source>
        <dbReference type="ARBA" id="ARBA00022801"/>
    </source>
</evidence>
<evidence type="ECO:0000256" key="3">
    <source>
        <dbReference type="ARBA" id="ARBA00022723"/>
    </source>
</evidence>
<dbReference type="RefSeq" id="XP_029657509.1">
    <property type="nucleotide sequence ID" value="XM_029801649.1"/>
</dbReference>
<keyword evidence="9" id="KW-0411">Iron-sulfur</keyword>
<dbReference type="Pfam" id="PF06733">
    <property type="entry name" value="DEAD_2"/>
    <property type="match status" value="1"/>
</dbReference>
<dbReference type="InterPro" id="IPR006555">
    <property type="entry name" value="ATP-dep_Helicase_C"/>
</dbReference>
<dbReference type="GO" id="GO:0006139">
    <property type="term" value="P:nucleobase-containing compound metabolic process"/>
    <property type="evidence" value="ECO:0007669"/>
    <property type="project" value="InterPro"/>
</dbReference>
<dbReference type="PANTHER" id="PTHR11472:SF41">
    <property type="entry name" value="ATP-DEPENDENT DNA HELICASE DDX11-RELATED"/>
    <property type="match status" value="1"/>
</dbReference>
<keyword evidence="12" id="KW-1185">Reference proteome</keyword>
<dbReference type="GO" id="GO:0003678">
    <property type="term" value="F:DNA helicase activity"/>
    <property type="evidence" value="ECO:0007669"/>
    <property type="project" value="InterPro"/>
</dbReference>
<evidence type="ECO:0000256" key="9">
    <source>
        <dbReference type="ARBA" id="ARBA00023014"/>
    </source>
</evidence>
<dbReference type="KEGG" id="osn:115231678"/>
<dbReference type="InterPro" id="IPR045028">
    <property type="entry name" value="DinG/Rad3-like"/>
</dbReference>
<keyword evidence="6" id="KW-0347">Helicase</keyword>
<keyword evidence="5" id="KW-0378">Hydrolase</keyword>
<dbReference type="SMART" id="SM00488">
    <property type="entry name" value="DEXDc2"/>
    <property type="match status" value="1"/>
</dbReference>
<dbReference type="InterPro" id="IPR010614">
    <property type="entry name" value="RAD3-like_helicase_DEAD"/>
</dbReference>
<keyword evidence="10" id="KW-0413">Isomerase</keyword>
<keyword evidence="7" id="KW-0067">ATP-binding</keyword>
<keyword evidence="4" id="KW-0547">Nucleotide-binding</keyword>
<evidence type="ECO:0000313" key="12">
    <source>
        <dbReference type="Proteomes" id="UP000515154"/>
    </source>
</evidence>
<evidence type="ECO:0000256" key="10">
    <source>
        <dbReference type="ARBA" id="ARBA00023235"/>
    </source>
</evidence>
<keyword evidence="3" id="KW-0479">Metal-binding</keyword>
<dbReference type="PANTHER" id="PTHR11472">
    <property type="entry name" value="DNA REPAIR DEAD HELICASE RAD3/XP-D SUBFAMILY MEMBER"/>
    <property type="match status" value="1"/>
</dbReference>
<accession>A0A6P7TYF1</accession>
<evidence type="ECO:0000313" key="13">
    <source>
        <dbReference type="RefSeq" id="XP_029657509.1"/>
    </source>
</evidence>
<dbReference type="Gene3D" id="3.40.50.300">
    <property type="entry name" value="P-loop containing nucleotide triphosphate hydrolases"/>
    <property type="match status" value="2"/>
</dbReference>
<evidence type="ECO:0000256" key="4">
    <source>
        <dbReference type="ARBA" id="ARBA00022741"/>
    </source>
</evidence>
<comment type="similarity">
    <text evidence="2">Belongs to the DEAD box helicase family. DEAH subfamily. DDX11/CHL1 sub-subfamily.</text>
</comment>
<evidence type="ECO:0000256" key="2">
    <source>
        <dbReference type="ARBA" id="ARBA00008435"/>
    </source>
</evidence>
<dbReference type="InterPro" id="IPR006554">
    <property type="entry name" value="Helicase-like_DEXD_c2"/>
</dbReference>
<dbReference type="SUPFAM" id="SSF52540">
    <property type="entry name" value="P-loop containing nucleoside triphosphate hydrolases"/>
    <property type="match status" value="1"/>
</dbReference>
<evidence type="ECO:0000256" key="8">
    <source>
        <dbReference type="ARBA" id="ARBA00023004"/>
    </source>
</evidence>
<dbReference type="Proteomes" id="UP000515154">
    <property type="component" value="Unplaced"/>
</dbReference>
<dbReference type="Pfam" id="PF13307">
    <property type="entry name" value="Helicase_C_2"/>
    <property type="match status" value="1"/>
</dbReference>
<comment type="cofactor">
    <cofactor evidence="1">
        <name>[4Fe-4S] cluster</name>
        <dbReference type="ChEBI" id="CHEBI:49883"/>
    </cofactor>
</comment>
<reference evidence="13" key="1">
    <citation type="submission" date="2025-08" db="UniProtKB">
        <authorList>
            <consortium name="RefSeq"/>
        </authorList>
    </citation>
    <scope>IDENTIFICATION</scope>
</reference>
<dbReference type="GO" id="GO:0005634">
    <property type="term" value="C:nucleus"/>
    <property type="evidence" value="ECO:0007669"/>
    <property type="project" value="TreeGrafter"/>
</dbReference>
<name>A0A6P7TYF1_9MOLL</name>
<dbReference type="SMART" id="SM00491">
    <property type="entry name" value="HELICc2"/>
    <property type="match status" value="1"/>
</dbReference>
<dbReference type="GO" id="GO:0046872">
    <property type="term" value="F:metal ion binding"/>
    <property type="evidence" value="ECO:0007669"/>
    <property type="project" value="UniProtKB-KW"/>
</dbReference>
<evidence type="ECO:0000256" key="1">
    <source>
        <dbReference type="ARBA" id="ARBA00001966"/>
    </source>
</evidence>
<dbReference type="GO" id="GO:0051536">
    <property type="term" value="F:iron-sulfur cluster binding"/>
    <property type="evidence" value="ECO:0007669"/>
    <property type="project" value="UniProtKB-KW"/>
</dbReference>
<keyword evidence="8" id="KW-0408">Iron</keyword>
<protein>
    <submittedName>
        <fullName evidence="13">ATP-dependent DNA helicase DDX11-like</fullName>
    </submittedName>
</protein>
<dbReference type="InterPro" id="IPR014013">
    <property type="entry name" value="Helic_SF1/SF2_ATP-bd_DinG/Rad3"/>
</dbReference>
<dbReference type="GO" id="GO:0016818">
    <property type="term" value="F:hydrolase activity, acting on acid anhydrides, in phosphorus-containing anhydrides"/>
    <property type="evidence" value="ECO:0007669"/>
    <property type="project" value="InterPro"/>
</dbReference>
<proteinExistence type="inferred from homology"/>
<dbReference type="GO" id="GO:0003677">
    <property type="term" value="F:DNA binding"/>
    <property type="evidence" value="ECO:0007669"/>
    <property type="project" value="InterPro"/>
</dbReference>
<dbReference type="GO" id="GO:0005524">
    <property type="term" value="F:ATP binding"/>
    <property type="evidence" value="ECO:0007669"/>
    <property type="project" value="UniProtKB-KW"/>
</dbReference>
<dbReference type="AlphaFoldDB" id="A0A6P7TYF1"/>
<sequence length="696" mass="79256">MSKNSFSFPYDPYGIQINFMDDMQKCFDIGGVGIFESPTGTGKSLSLICGSLTWLTKHRKNMAKQRDALAQEIFKREQEKQTDWVSQHHLVSSLKRRRDEIEDSLHQISLLKDKELALDKPNILRVFYCSRTHSQLTQFIDQFKMTDFSGEFRLVTVASRQQLCLNEEIRNLPSLNRRCIEIIKNKTCPYYKASKSDLLTEKICSRPLDVEDMFKAGKETGACPFYAARESVDYAELLVVPYSILLHEQTRLSYNLDLSGQIVIIDEAHNLMEAISSIYSAEIPLSTALCYSEMLGIYNSKYSNKLSSSNVLSIKKIIFFVDRLIAFMKKMDHKQACFTLSDFMYQSGLVDVRVAHLATFLEHSLLTRKLSVSKGEDMDCVDKFVDCIAYYDSFEDGRIILSTTPVVSIKYILLNPAARFIELATKAHSLVFAGGTLRPYDEIKELISLHTNKKLIEHCSSHVSDSQNSLLLAVGIGPGGMEIKLNYSAQKNDSHVRQVCSALVNLSRVVPRGGIVCFFPSYEFEERCHAVIKQQFGDFLRKKRKLFREPKISCQVDQVLRDYGISPSESILFCVIGGKLSEGINFRDDLCRLVVVVGVPFPNVMTEEWKAKMDYIKNKDNSDRITCMRAVNQSIGRAIRHKNDFAAIVLLDSRYGNSSLSDYLPSWLMRNHCIATSFPHALTALRNFFILHKDSY</sequence>
<evidence type="ECO:0000259" key="11">
    <source>
        <dbReference type="PROSITE" id="PS51193"/>
    </source>
</evidence>